<dbReference type="KEGG" id="lalw:BTM29_06985"/>
<evidence type="ECO:0008006" key="4">
    <source>
        <dbReference type="Google" id="ProtNLM"/>
    </source>
</evidence>
<dbReference type="InterPro" id="IPR007165">
    <property type="entry name" value="Phage_holin_4_2"/>
</dbReference>
<feature type="transmembrane region" description="Helical" evidence="1">
    <location>
        <begin position="87"/>
        <end position="109"/>
    </location>
</feature>
<protein>
    <recommendedName>
        <fullName evidence="4">Phage holin family protein</fullName>
    </recommendedName>
</protein>
<feature type="transmembrane region" description="Helical" evidence="1">
    <location>
        <begin position="30"/>
        <end position="47"/>
    </location>
</feature>
<accession>A0A1P8Q3C7</accession>
<evidence type="ECO:0000256" key="1">
    <source>
        <dbReference type="SAM" id="Phobius"/>
    </source>
</evidence>
<reference evidence="3" key="1">
    <citation type="submission" date="2016-12" db="EMBL/GenBank/DDBJ databases">
        <authorList>
            <person name="Jung M.Y."/>
            <person name="Lee S.H."/>
        </authorList>
    </citation>
    <scope>NUCLEOTIDE SEQUENCE [LARGE SCALE GENOMIC DNA]</scope>
    <source>
        <strain evidence="3">WiKim39</strain>
    </source>
</reference>
<dbReference type="Pfam" id="PF04020">
    <property type="entry name" value="Phage_holin_4_2"/>
    <property type="match status" value="1"/>
</dbReference>
<evidence type="ECO:0000313" key="2">
    <source>
        <dbReference type="EMBL" id="APX72319.1"/>
    </source>
</evidence>
<keyword evidence="1" id="KW-0472">Membrane</keyword>
<organism evidence="2 3">
    <name type="scientific">Companilactobacillus allii</name>
    <dbReference type="NCBI Taxonomy" id="1847728"/>
    <lineage>
        <taxon>Bacteria</taxon>
        <taxon>Bacillati</taxon>
        <taxon>Bacillota</taxon>
        <taxon>Bacilli</taxon>
        <taxon>Lactobacillales</taxon>
        <taxon>Lactobacillaceae</taxon>
        <taxon>Companilactobacillus</taxon>
    </lineage>
</organism>
<dbReference type="Proteomes" id="UP000187499">
    <property type="component" value="Chromosome"/>
</dbReference>
<keyword evidence="1" id="KW-0812">Transmembrane</keyword>
<dbReference type="PANTHER" id="PTHR37309:SF1">
    <property type="entry name" value="SLR0284 PROTEIN"/>
    <property type="match status" value="1"/>
</dbReference>
<dbReference type="PANTHER" id="PTHR37309">
    <property type="entry name" value="SLR0284 PROTEIN"/>
    <property type="match status" value="1"/>
</dbReference>
<keyword evidence="3" id="KW-1185">Reference proteome</keyword>
<dbReference type="EMBL" id="CP019323">
    <property type="protein sequence ID" value="APX72319.1"/>
    <property type="molecule type" value="Genomic_DNA"/>
</dbReference>
<gene>
    <name evidence="2" type="ORF">BTM29_06985</name>
</gene>
<name>A0A1P8Q3C7_9LACO</name>
<dbReference type="RefSeq" id="WP_076615268.1">
    <property type="nucleotide sequence ID" value="NZ_CP019323.1"/>
</dbReference>
<keyword evidence="1" id="KW-1133">Transmembrane helix</keyword>
<evidence type="ECO:0000313" key="3">
    <source>
        <dbReference type="Proteomes" id="UP000187499"/>
    </source>
</evidence>
<dbReference type="OrthoDB" id="7205479at2"/>
<dbReference type="STRING" id="1847728.BTM29_06985"/>
<dbReference type="AlphaFoldDB" id="A0A1P8Q3C7"/>
<proteinExistence type="predicted"/>
<feature type="transmembrane region" description="Helical" evidence="1">
    <location>
        <begin position="54"/>
        <end position="75"/>
    </location>
</feature>
<sequence>MRLLIKMAIYTVLFLAIARLIPNMFYVDSLTTAIIASFVLIVLNWTIKPILHLISLPITFITFGLFSFVISAATLEITSSLMGPTTFYFSSFGAAIVVAIILAICNSVINRYTTDNFNKRV</sequence>